<gene>
    <name evidence="1" type="ORF">SNOG_02467</name>
</gene>
<evidence type="ECO:0000313" key="1">
    <source>
        <dbReference type="EMBL" id="EAT90679.1"/>
    </source>
</evidence>
<name>Q0V0J7_PHANO</name>
<proteinExistence type="predicted"/>
<reference evidence="2" key="1">
    <citation type="journal article" date="2007" name="Plant Cell">
        <title>Dothideomycete-plant interactions illuminated by genome sequencing and EST analysis of the wheat pathogen Stagonospora nodorum.</title>
        <authorList>
            <person name="Hane J.K."/>
            <person name="Lowe R.G."/>
            <person name="Solomon P.S."/>
            <person name="Tan K.C."/>
            <person name="Schoch C.L."/>
            <person name="Spatafora J.W."/>
            <person name="Crous P.W."/>
            <person name="Kodira C."/>
            <person name="Birren B.W."/>
            <person name="Galagan J.E."/>
            <person name="Torriani S.F."/>
            <person name="McDonald B.A."/>
            <person name="Oliver R.P."/>
        </authorList>
    </citation>
    <scope>NUCLEOTIDE SEQUENCE [LARGE SCALE GENOMIC DNA]</scope>
    <source>
        <strain evidence="2">SN15 / ATCC MYA-4574 / FGSC 10173</strain>
    </source>
</reference>
<evidence type="ECO:0000313" key="2">
    <source>
        <dbReference type="Proteomes" id="UP000001055"/>
    </source>
</evidence>
<protein>
    <submittedName>
        <fullName evidence="1">Uncharacterized protein</fullName>
    </submittedName>
</protein>
<dbReference type="InParanoid" id="Q0V0J7"/>
<dbReference type="Proteomes" id="UP000001055">
    <property type="component" value="Unassembled WGS sequence"/>
</dbReference>
<accession>Q0V0J7</accession>
<dbReference type="KEGG" id="pno:SNOG_02467"/>
<dbReference type="GeneID" id="5969922"/>
<sequence>MPLFGGSLLTMYRPCGIDISTAIWYGIGTATWCASPSIKPMSETHIGGIAAVLSTVGVVQCSQV</sequence>
<dbReference type="RefSeq" id="XP_001793072.1">
    <property type="nucleotide sequence ID" value="XM_001793020.1"/>
</dbReference>
<dbReference type="AlphaFoldDB" id="Q0V0J7"/>
<organism evidence="1 2">
    <name type="scientific">Phaeosphaeria nodorum (strain SN15 / ATCC MYA-4574 / FGSC 10173)</name>
    <name type="common">Glume blotch fungus</name>
    <name type="synonym">Parastagonospora nodorum</name>
    <dbReference type="NCBI Taxonomy" id="321614"/>
    <lineage>
        <taxon>Eukaryota</taxon>
        <taxon>Fungi</taxon>
        <taxon>Dikarya</taxon>
        <taxon>Ascomycota</taxon>
        <taxon>Pezizomycotina</taxon>
        <taxon>Dothideomycetes</taxon>
        <taxon>Pleosporomycetidae</taxon>
        <taxon>Pleosporales</taxon>
        <taxon>Pleosporineae</taxon>
        <taxon>Phaeosphaeriaceae</taxon>
        <taxon>Parastagonospora</taxon>
    </lineage>
</organism>
<dbReference type="EMBL" id="CH445327">
    <property type="protein sequence ID" value="EAT90679.1"/>
    <property type="molecule type" value="Genomic_DNA"/>
</dbReference>